<dbReference type="Proteomes" id="UP001431313">
    <property type="component" value="Unassembled WGS sequence"/>
</dbReference>
<dbReference type="InterPro" id="IPR015943">
    <property type="entry name" value="WD40/YVTN_repeat-like_dom_sf"/>
</dbReference>
<evidence type="ECO:0000256" key="2">
    <source>
        <dbReference type="SAM" id="Phobius"/>
    </source>
</evidence>
<sequence>MRPLRTVPESRGRVRGPARDRAPRPARLRALPAALLLALAPVLLPLSVLLPAGPAAADDGDGGFTLRDPRITESSGLAASRAHPGVYWTHNDQDGPRVFAVDGRTGRTVATVTLRGIGTPRDMEAISVGPDGDVYVGDIGDNRNGSWPHVWIYRFPEPRELRDQTVNATQFTVVYADGPRNAEALMVHPKTGRVYIASKNEDGGGLYEGPERLSTGGKNVFRRIGEVPWVTDGAFSPDGTELVLRSYFSARAYAWKDGRPGAEKPVPAPFQRQSESVTYTPDGSAYLFGSEGAGSGVTAVEREGRREGDGTAPGASGAPSASASGPSGSSAGGGDGGGTGKGSATIGALVLAGAAAVWFTTRRRRRQG</sequence>
<keyword evidence="2" id="KW-1133">Transmembrane helix</keyword>
<feature type="compositionally biased region" description="Gly residues" evidence="1">
    <location>
        <begin position="330"/>
        <end position="341"/>
    </location>
</feature>
<accession>A0ABT2CEX0</accession>
<feature type="region of interest" description="Disordered" evidence="1">
    <location>
        <begin position="303"/>
        <end position="344"/>
    </location>
</feature>
<gene>
    <name evidence="3" type="ORF">NX801_09745</name>
</gene>
<dbReference type="EMBL" id="JANUGQ010000006">
    <property type="protein sequence ID" value="MCS0635945.1"/>
    <property type="molecule type" value="Genomic_DNA"/>
</dbReference>
<dbReference type="SUPFAM" id="SSF75011">
    <property type="entry name" value="3-carboxy-cis,cis-mucoante lactonizing enzyme"/>
    <property type="match status" value="1"/>
</dbReference>
<protein>
    <submittedName>
        <fullName evidence="3">WD40 repeat domain-containing protein</fullName>
    </submittedName>
</protein>
<keyword evidence="4" id="KW-1185">Reference proteome</keyword>
<name>A0ABT2CEX0_9ACTN</name>
<dbReference type="RefSeq" id="WP_258786893.1">
    <property type="nucleotide sequence ID" value="NZ_JANUGQ010000006.1"/>
</dbReference>
<feature type="compositionally biased region" description="Low complexity" evidence="1">
    <location>
        <begin position="310"/>
        <end position="329"/>
    </location>
</feature>
<comment type="caution">
    <text evidence="3">The sequence shown here is derived from an EMBL/GenBank/DDBJ whole genome shotgun (WGS) entry which is preliminary data.</text>
</comment>
<feature type="region of interest" description="Disordered" evidence="1">
    <location>
        <begin position="1"/>
        <end position="23"/>
    </location>
</feature>
<evidence type="ECO:0000313" key="3">
    <source>
        <dbReference type="EMBL" id="MCS0635945.1"/>
    </source>
</evidence>
<keyword evidence="2" id="KW-0812">Transmembrane</keyword>
<dbReference type="Gene3D" id="2.130.10.10">
    <property type="entry name" value="YVTN repeat-like/Quinoprotein amine dehydrogenase"/>
    <property type="match status" value="1"/>
</dbReference>
<evidence type="ECO:0000313" key="4">
    <source>
        <dbReference type="Proteomes" id="UP001431313"/>
    </source>
</evidence>
<evidence type="ECO:0000256" key="1">
    <source>
        <dbReference type="SAM" id="MobiDB-lite"/>
    </source>
</evidence>
<feature type="transmembrane region" description="Helical" evidence="2">
    <location>
        <begin position="344"/>
        <end position="361"/>
    </location>
</feature>
<feature type="compositionally biased region" description="Basic and acidic residues" evidence="1">
    <location>
        <begin position="8"/>
        <end position="23"/>
    </location>
</feature>
<keyword evidence="2" id="KW-0472">Membrane</keyword>
<reference evidence="3" key="1">
    <citation type="submission" date="2022-08" db="EMBL/GenBank/DDBJ databases">
        <authorList>
            <person name="Somphong A."/>
            <person name="Phongsopitanun W."/>
        </authorList>
    </citation>
    <scope>NUCLEOTIDE SEQUENCE</scope>
    <source>
        <strain evidence="3">LP05-1</strain>
    </source>
</reference>
<proteinExistence type="predicted"/>
<organism evidence="3 4">
    <name type="scientific">Streptomyces pyxinae</name>
    <dbReference type="NCBI Taxonomy" id="2970734"/>
    <lineage>
        <taxon>Bacteria</taxon>
        <taxon>Bacillati</taxon>
        <taxon>Actinomycetota</taxon>
        <taxon>Actinomycetes</taxon>
        <taxon>Kitasatosporales</taxon>
        <taxon>Streptomycetaceae</taxon>
        <taxon>Streptomyces</taxon>
    </lineage>
</organism>